<feature type="domain" description="LUD" evidence="1">
    <location>
        <begin position="17"/>
        <end position="207"/>
    </location>
</feature>
<gene>
    <name evidence="2" type="ordered locus">Kole_0584</name>
</gene>
<dbReference type="InterPro" id="IPR009501">
    <property type="entry name" value="UCP020269"/>
</dbReference>
<dbReference type="Pfam" id="PF02589">
    <property type="entry name" value="LUD_dom"/>
    <property type="match status" value="1"/>
</dbReference>
<proteinExistence type="predicted"/>
<dbReference type="PANTHER" id="PTHR36179">
    <property type="entry name" value="LUD_DOM DOMAIN-CONTAINING PROTEIN"/>
    <property type="match status" value="1"/>
</dbReference>
<dbReference type="AlphaFoldDB" id="C5CEW9"/>
<dbReference type="PIRSF" id="PIRSF020269">
    <property type="entry name" value="DUF1121"/>
    <property type="match status" value="1"/>
</dbReference>
<evidence type="ECO:0000313" key="2">
    <source>
        <dbReference type="EMBL" id="ACR79303.1"/>
    </source>
</evidence>
<reference evidence="2 3" key="1">
    <citation type="submission" date="2009-06" db="EMBL/GenBank/DDBJ databases">
        <title>Complete sequence of Thermotogales bacterium TBF 19.5.1.</title>
        <authorList>
            <consortium name="US DOE Joint Genome Institute"/>
            <person name="Lucas S."/>
            <person name="Copeland A."/>
            <person name="Lapidus A."/>
            <person name="Glavina del Rio T."/>
            <person name="Tice H."/>
            <person name="Bruce D."/>
            <person name="Goodwin L."/>
            <person name="Pitluck S."/>
            <person name="Chertkov O."/>
            <person name="Brettin T."/>
            <person name="Detter J.C."/>
            <person name="Han C."/>
            <person name="Schmutz J."/>
            <person name="Larimer F."/>
            <person name="Land M."/>
            <person name="Hauser L."/>
            <person name="Kyrpides N."/>
            <person name="Ovchinnikova G."/>
            <person name="Noll K."/>
        </authorList>
    </citation>
    <scope>NUCLEOTIDE SEQUENCE [LARGE SCALE GENOMIC DNA]</scope>
    <source>
        <strain evidence="3">ATCC BAA-1733 / DSM 21960 / TBF 19.5.1</strain>
    </source>
</reference>
<dbReference type="STRING" id="521045.Kole_0584"/>
<protein>
    <recommendedName>
        <fullName evidence="1">LUD domain-containing protein</fullName>
    </recommendedName>
</protein>
<dbReference type="SUPFAM" id="SSF100950">
    <property type="entry name" value="NagB/RpiA/CoA transferase-like"/>
    <property type="match status" value="1"/>
</dbReference>
<accession>C5CEW9</accession>
<dbReference type="HOGENOM" id="CLU_107893_1_0_0"/>
<dbReference type="InterPro" id="IPR003741">
    <property type="entry name" value="LUD_dom"/>
</dbReference>
<evidence type="ECO:0000313" key="3">
    <source>
        <dbReference type="Proteomes" id="UP000002382"/>
    </source>
</evidence>
<dbReference type="eggNOG" id="COG1139">
    <property type="taxonomic scope" value="Bacteria"/>
</dbReference>
<evidence type="ECO:0000259" key="1">
    <source>
        <dbReference type="Pfam" id="PF02589"/>
    </source>
</evidence>
<dbReference type="EMBL" id="CP001634">
    <property type="protein sequence ID" value="ACR79303.1"/>
    <property type="molecule type" value="Genomic_DNA"/>
</dbReference>
<organism evidence="2 3">
    <name type="scientific">Kosmotoga olearia (strain ATCC BAA-1733 / DSM 21960 / TBF 19.5.1)</name>
    <dbReference type="NCBI Taxonomy" id="521045"/>
    <lineage>
        <taxon>Bacteria</taxon>
        <taxon>Thermotogati</taxon>
        <taxon>Thermotogota</taxon>
        <taxon>Thermotogae</taxon>
        <taxon>Kosmotogales</taxon>
        <taxon>Kosmotogaceae</taxon>
        <taxon>Kosmotoga</taxon>
    </lineage>
</organism>
<reference evidence="2 3" key="2">
    <citation type="journal article" date="2011" name="J. Bacteriol.">
        <title>Genome Sequence of Kosmotoga olearia Strain TBF 19.5.1, a Thermophilic Bacterium with a Wide Growth Temperature Range, Isolated from the Troll B Oil Platform in the North Sea.</title>
        <authorList>
            <person name="Swithers K.S."/>
            <person name="Dipippo J.L."/>
            <person name="Bruce D.C."/>
            <person name="Detter C."/>
            <person name="Tapia R."/>
            <person name="Han S."/>
            <person name="Goodwin L.A."/>
            <person name="Han J."/>
            <person name="Woyke T."/>
            <person name="Pitluck S."/>
            <person name="Pennacchio L."/>
            <person name="Nolan M."/>
            <person name="Mikhailova N."/>
            <person name="Land M.L."/>
            <person name="Nesbo C.L."/>
            <person name="Gogarten J.P."/>
            <person name="Noll K.M."/>
        </authorList>
    </citation>
    <scope>NUCLEOTIDE SEQUENCE [LARGE SCALE GENOMIC DNA]</scope>
    <source>
        <strain evidence="3">ATCC BAA-1733 / DSM 21960 / TBF 19.5.1</strain>
    </source>
</reference>
<dbReference type="KEGG" id="kol:Kole_0584"/>
<dbReference type="OrthoDB" id="9809147at2"/>
<dbReference type="Proteomes" id="UP000002382">
    <property type="component" value="Chromosome"/>
</dbReference>
<dbReference type="InterPro" id="IPR037171">
    <property type="entry name" value="NagB/RpiA_transferase-like"/>
</dbReference>
<keyword evidence="3" id="KW-1185">Reference proteome</keyword>
<sequence>MRKELLKWKYDNLASIVVKNFAKRGINAVYLSTPEEVVPKLEELMPAGSSAAVGGSITLSQCGVLDFLRNGRYDFRDRYAAKTPEEKRKIFKEMFEVDYFLCSANAITIKGEIVQLDGHGTRVAPMIFGPDKVIIIAGMNKIVSDMDEAIKRIKYISPMNAKRLNLHTPCTSTGICMDCHSTQRICETYVVITDSSARKGRYTVLLVGEDLGL</sequence>
<dbReference type="PANTHER" id="PTHR36179:SF2">
    <property type="entry name" value="LUD DOMAIN-CONTAINING PROTEIN"/>
    <property type="match status" value="1"/>
</dbReference>
<name>C5CEW9_KOSOT</name>
<dbReference type="RefSeq" id="WP_012745085.1">
    <property type="nucleotide sequence ID" value="NC_012785.1"/>
</dbReference>